<dbReference type="HOGENOM" id="CLU_067768_0_0_6"/>
<organism evidence="1 2">
    <name type="scientific">Alteromonas mediterranea (strain DSM 17117 / CIP 110805 / LMG 28347 / Deep ecotype)</name>
    <dbReference type="NCBI Taxonomy" id="1774373"/>
    <lineage>
        <taxon>Bacteria</taxon>
        <taxon>Pseudomonadati</taxon>
        <taxon>Pseudomonadota</taxon>
        <taxon>Gammaproteobacteria</taxon>
        <taxon>Alteromonadales</taxon>
        <taxon>Alteromonadaceae</taxon>
        <taxon>Alteromonas/Salinimonas group</taxon>
        <taxon>Alteromonas</taxon>
    </lineage>
</organism>
<reference evidence="1 2" key="1">
    <citation type="journal article" date="2008" name="ISME J.">
        <title>Comparative genomics of two ecotypes of the marine planktonic copiotroph Alteromonas macleodii suggests alternative lifestyles associated with different kinds of particulate organic matter.</title>
        <authorList>
            <person name="Ivars-Martinez E."/>
            <person name="Martin-Cuadrado A.B."/>
            <person name="D'Auria G."/>
            <person name="Mira A."/>
            <person name="Ferriera S."/>
            <person name="Johnson J."/>
            <person name="Friedman R."/>
            <person name="Rodriguez-Valera F."/>
        </authorList>
    </citation>
    <scope>NUCLEOTIDE SEQUENCE [LARGE SCALE GENOMIC DNA]</scope>
    <source>
        <strain evidence="2">DSM 17117 / CIP 110805 / LMG 28347 / Deep ecotype</strain>
    </source>
</reference>
<dbReference type="AlphaFoldDB" id="F2G8Q6"/>
<sequence>MDKQDVLFVLSVDTEEEWEWSNDFPETDCSVKNIEKLPAFQEFCESLGIKPTYFVDYAVANDTFSSDVLRTFASKKRAEIGAHLHPWCNPPFFGKTDEAKSHVVNLPKDHVKAKLDHLIERLITNIGQAPMSFRSGRWGINGSTLELLVERGFKVDSSVYPFYENTYFSCKNRDSTPYWPSFENADVEGAQRNLMELPITAGFNRSHFKYADNIHTFLAKSPLRLAKPVGLLWHTNILRKLYLSPELTDSTSMKMLVNICLEKQYPVIHMYLHSSSLLDGVTGLLQVDNAYQRICGRMSEVIKHLHAKANVRFCTISEASALLKHKINTHFSD</sequence>
<gene>
    <name evidence="1" type="ordered locus">MADE_1013160</name>
</gene>
<reference evidence="1 2" key="2">
    <citation type="journal article" date="2015" name="Antonie Van Leeuwenhoek">
        <title>Ecophysiological diversity of a novel member of the genus Alteromonas, and description of Alteromonas mediterranea sp. nov.</title>
        <authorList>
            <person name="Ivanova E.P."/>
            <person name="Lopez-Perez M."/>
            <person name="Zabalos M."/>
            <person name="Nguyen S.H."/>
            <person name="Webb H.K."/>
            <person name="Ryan J."/>
            <person name="Lagutin K."/>
            <person name="Vyssotski M."/>
            <person name="Crawford R.J."/>
            <person name="Rodriguez-Valera F."/>
        </authorList>
    </citation>
    <scope>NUCLEOTIDE SEQUENCE [LARGE SCALE GENOMIC DNA]</scope>
    <source>
        <strain evidence="2">DSM 17117 / CIP 110805 / LMG 28347 / Deep ecotype</strain>
    </source>
</reference>
<dbReference type="Gene3D" id="3.20.20.370">
    <property type="entry name" value="Glycoside hydrolase/deacetylase"/>
    <property type="match status" value="1"/>
</dbReference>
<evidence type="ECO:0000313" key="1">
    <source>
        <dbReference type="EMBL" id="AEA98766.1"/>
    </source>
</evidence>
<dbReference type="Proteomes" id="UP000001870">
    <property type="component" value="Chromosome"/>
</dbReference>
<dbReference type="GO" id="GO:0005975">
    <property type="term" value="P:carbohydrate metabolic process"/>
    <property type="evidence" value="ECO:0007669"/>
    <property type="project" value="InterPro"/>
</dbReference>
<dbReference type="SUPFAM" id="SSF88713">
    <property type="entry name" value="Glycoside hydrolase/deacetylase"/>
    <property type="match status" value="1"/>
</dbReference>
<accession>F2G8Q6</accession>
<proteinExistence type="predicted"/>
<evidence type="ECO:0000313" key="2">
    <source>
        <dbReference type="Proteomes" id="UP000001870"/>
    </source>
</evidence>
<dbReference type="EMBL" id="CP001103">
    <property type="protein sequence ID" value="AEA98766.1"/>
    <property type="molecule type" value="Genomic_DNA"/>
</dbReference>
<dbReference type="CDD" id="cd10935">
    <property type="entry name" value="CE4_WalW"/>
    <property type="match status" value="1"/>
</dbReference>
<keyword evidence="2" id="KW-1185">Reference proteome</keyword>
<dbReference type="PANTHER" id="PTHR47561">
    <property type="entry name" value="POLYSACCHARIDE DEACETYLASE FAMILY PROTEIN (AFU_ORTHOLOGUE AFUA_6G05030)"/>
    <property type="match status" value="1"/>
</dbReference>
<dbReference type="RefSeq" id="WP_012519058.1">
    <property type="nucleotide sequence ID" value="NC_011138.3"/>
</dbReference>
<protein>
    <submittedName>
        <fullName evidence="1">WalW protein</fullName>
    </submittedName>
</protein>
<dbReference type="InterPro" id="IPR011330">
    <property type="entry name" value="Glyco_hydro/deAcase_b/a-brl"/>
</dbReference>
<name>F2G8Q6_ALTMD</name>
<dbReference type="PANTHER" id="PTHR47561:SF1">
    <property type="entry name" value="POLYSACCHARIDE DEACETYLASE FAMILY PROTEIN (AFU_ORTHOLOGUE AFUA_6G05030)"/>
    <property type="match status" value="1"/>
</dbReference>
<dbReference type="KEGG" id="amc:MADE_1013160"/>